<evidence type="ECO:0000259" key="8">
    <source>
        <dbReference type="Pfam" id="PF10516"/>
    </source>
</evidence>
<keyword evidence="3" id="KW-0677">Repeat</keyword>
<feature type="region of interest" description="Disordered" evidence="7">
    <location>
        <begin position="345"/>
        <end position="401"/>
    </location>
</feature>
<dbReference type="InterPro" id="IPR051730">
    <property type="entry name" value="NASP-like"/>
</dbReference>
<keyword evidence="5" id="KW-0539">Nucleus</keyword>
<reference evidence="10" key="1">
    <citation type="submission" date="2022-11" db="UniProtKB">
        <authorList>
            <consortium name="WormBaseParasite"/>
        </authorList>
    </citation>
    <scope>IDENTIFICATION</scope>
</reference>
<dbReference type="SMART" id="SM00028">
    <property type="entry name" value="TPR"/>
    <property type="match status" value="2"/>
</dbReference>
<comment type="similarity">
    <text evidence="2">Belongs to the NASP family.</text>
</comment>
<accession>A0A914D713</accession>
<comment type="subcellular location">
    <subcellularLocation>
        <location evidence="1">Nucleus</location>
    </subcellularLocation>
</comment>
<dbReference type="InterPro" id="IPR011990">
    <property type="entry name" value="TPR-like_helical_dom_sf"/>
</dbReference>
<feature type="domain" description="Tetratricopeptide SHNi-TPR" evidence="8">
    <location>
        <begin position="219"/>
        <end position="254"/>
    </location>
</feature>
<evidence type="ECO:0000313" key="10">
    <source>
        <dbReference type="WBParaSite" id="ACRNAN_scaffold1913.g8146.t1"/>
    </source>
</evidence>
<dbReference type="WBParaSite" id="ACRNAN_scaffold1913.g8146.t1">
    <property type="protein sequence ID" value="ACRNAN_scaffold1913.g8146.t1"/>
    <property type="gene ID" value="ACRNAN_scaffold1913.g8146"/>
</dbReference>
<dbReference type="AlphaFoldDB" id="A0A914D713"/>
<feature type="compositionally biased region" description="Acidic residues" evidence="7">
    <location>
        <begin position="122"/>
        <end position="139"/>
    </location>
</feature>
<proteinExistence type="inferred from homology"/>
<evidence type="ECO:0000256" key="3">
    <source>
        <dbReference type="ARBA" id="ARBA00022737"/>
    </source>
</evidence>
<keyword evidence="4 6" id="KW-0802">TPR repeat</keyword>
<dbReference type="GO" id="GO:0005654">
    <property type="term" value="C:nucleoplasm"/>
    <property type="evidence" value="ECO:0007669"/>
    <property type="project" value="TreeGrafter"/>
</dbReference>
<name>A0A914D713_9BILA</name>
<feature type="compositionally biased region" description="Basic and acidic residues" evidence="7">
    <location>
        <begin position="389"/>
        <end position="401"/>
    </location>
</feature>
<evidence type="ECO:0000313" key="9">
    <source>
        <dbReference type="Proteomes" id="UP000887540"/>
    </source>
</evidence>
<feature type="compositionally biased region" description="Basic and acidic residues" evidence="7">
    <location>
        <begin position="152"/>
        <end position="171"/>
    </location>
</feature>
<dbReference type="PANTHER" id="PTHR15081:SF1">
    <property type="entry name" value="NUCLEAR AUTOANTIGENIC SPERM PROTEIN"/>
    <property type="match status" value="1"/>
</dbReference>
<evidence type="ECO:0000256" key="6">
    <source>
        <dbReference type="PROSITE-ProRule" id="PRU00339"/>
    </source>
</evidence>
<evidence type="ECO:0000256" key="2">
    <source>
        <dbReference type="ARBA" id="ARBA00008402"/>
    </source>
</evidence>
<dbReference type="InterPro" id="IPR019544">
    <property type="entry name" value="Tetratricopeptide_SHNi-TPR_dom"/>
</dbReference>
<organism evidence="9 10">
    <name type="scientific">Acrobeloides nanus</name>
    <dbReference type="NCBI Taxonomy" id="290746"/>
    <lineage>
        <taxon>Eukaryota</taxon>
        <taxon>Metazoa</taxon>
        <taxon>Ecdysozoa</taxon>
        <taxon>Nematoda</taxon>
        <taxon>Chromadorea</taxon>
        <taxon>Rhabditida</taxon>
        <taxon>Tylenchina</taxon>
        <taxon>Cephalobomorpha</taxon>
        <taxon>Cephaloboidea</taxon>
        <taxon>Cephalobidae</taxon>
        <taxon>Acrobeloides</taxon>
    </lineage>
</organism>
<keyword evidence="9" id="KW-1185">Reference proteome</keyword>
<sequence length="401" mass="45551">MEEENNDNNLDVIELDEIPLDDIPILDVDFDSLEENDAQEKPDLAREKNIESINNWYTEGRKLFIVDNFSLASEKLSAAAELAARVYGEFAPECFNVHLYYGKTLIELARQEFQVVNMKNGDEDESSTSESEGEKEEEKEENKNSDDEEEEKASTHDSIDLNEAPETKEANDQTLEPVQPLPDDDEDPTLIQMAWEVLEVARAISEKHEKTPEWELNKAEVLVTLGDASILDEKYKQAMEDIQTAIGIMKQYLPEHDRKIAEAYFQLGRAHNFADEFEKAAEAFNQAVSVIEKRSAFLESELQTADESKKSTLKQDLDDVKNLIPEMKSQVQDALESAEAFKQKQNAGFDLKASPKKGVLERPEEAAEKPTSDLTFLVRRKRPAENSIEEPKSKKSDDLNE</sequence>
<feature type="region of interest" description="Disordered" evidence="7">
    <location>
        <begin position="120"/>
        <end position="187"/>
    </location>
</feature>
<dbReference type="InterPro" id="IPR019734">
    <property type="entry name" value="TPR_rpt"/>
</dbReference>
<protein>
    <submittedName>
        <fullName evidence="10">Tetratricopeptide SHNi-TPR domain-containing protein</fullName>
    </submittedName>
</protein>
<dbReference type="Pfam" id="PF10516">
    <property type="entry name" value="SHNi-TPR"/>
    <property type="match status" value="1"/>
</dbReference>
<dbReference type="PROSITE" id="PS50005">
    <property type="entry name" value="TPR"/>
    <property type="match status" value="1"/>
</dbReference>
<feature type="compositionally biased region" description="Basic and acidic residues" evidence="7">
    <location>
        <begin position="358"/>
        <end position="371"/>
    </location>
</feature>
<evidence type="ECO:0000256" key="5">
    <source>
        <dbReference type="ARBA" id="ARBA00023242"/>
    </source>
</evidence>
<feature type="repeat" description="TPR" evidence="6">
    <location>
        <begin position="261"/>
        <end position="294"/>
    </location>
</feature>
<evidence type="ECO:0000256" key="1">
    <source>
        <dbReference type="ARBA" id="ARBA00004123"/>
    </source>
</evidence>
<dbReference type="GO" id="GO:0006335">
    <property type="term" value="P:DNA replication-dependent chromatin assembly"/>
    <property type="evidence" value="ECO:0007669"/>
    <property type="project" value="TreeGrafter"/>
</dbReference>
<dbReference type="Pfam" id="PF13181">
    <property type="entry name" value="TPR_8"/>
    <property type="match status" value="1"/>
</dbReference>
<dbReference type="GO" id="GO:0042393">
    <property type="term" value="F:histone binding"/>
    <property type="evidence" value="ECO:0007669"/>
    <property type="project" value="TreeGrafter"/>
</dbReference>
<evidence type="ECO:0000256" key="4">
    <source>
        <dbReference type="ARBA" id="ARBA00022803"/>
    </source>
</evidence>
<dbReference type="PANTHER" id="PTHR15081">
    <property type="entry name" value="NUCLEAR AUTOANTIGENIC SPERM PROTEIN NASP -RELATED"/>
    <property type="match status" value="1"/>
</dbReference>
<dbReference type="Proteomes" id="UP000887540">
    <property type="component" value="Unplaced"/>
</dbReference>
<dbReference type="Gene3D" id="1.25.40.10">
    <property type="entry name" value="Tetratricopeptide repeat domain"/>
    <property type="match status" value="1"/>
</dbReference>
<evidence type="ECO:0000256" key="7">
    <source>
        <dbReference type="SAM" id="MobiDB-lite"/>
    </source>
</evidence>
<dbReference type="SUPFAM" id="SSF48452">
    <property type="entry name" value="TPR-like"/>
    <property type="match status" value="1"/>
</dbReference>
<dbReference type="GO" id="GO:0034080">
    <property type="term" value="P:CENP-A containing chromatin assembly"/>
    <property type="evidence" value="ECO:0007669"/>
    <property type="project" value="TreeGrafter"/>
</dbReference>